<evidence type="ECO:0000313" key="2">
    <source>
        <dbReference type="EMBL" id="KAH3664056.1"/>
    </source>
</evidence>
<accession>A0A9P8T3Q5</accession>
<dbReference type="CDD" id="cd00143">
    <property type="entry name" value="PP2Cc"/>
    <property type="match status" value="1"/>
</dbReference>
<sequence>MYHGMRVRSREGRQGRAAIGQFVRCLSQHLSISASNTAQSSPITFNVSMLKVPSNYGYYSSRVNRLYNEDNHQVGILDIDFNEKSVDLGNRTDNKSLEARISQIEEPQYNSVSSKTKVFNFSIFDGHGGNECSTYVRNHLLENIEKFKISDKSINQLFKFYQKEIGGYWRRWTRRKNLHFINSMGLDNYIRSIQGNLLIHDPNLENHRLWDYEEFKNSISGQDFFKLRILLGFLYTDYQFLNFEDKMNDLKQNKDHLINSGSTATSAFFYTLDYDKTNPNGYFYEEDVLSRLVIAHVGDTRAILCDRDGTARSLTKDHHPSNPIESRRLTRYSTGLMMTDSFGEERFLNYANTRAFGDLTAKNIGVTAEPEISEFLVGNVRLLQKYKRDHRDYIKKTNMVDFGGDDCFLVLVTDGVTNMLSDQEVVDLITSTTNNKGALRGTPGEAAREVVQFVESIGGDDNATCLVIKLGGWSRWPMIDRTGQLRESKIMSGRRER</sequence>
<dbReference type="SMART" id="SM00332">
    <property type="entry name" value="PP2Cc"/>
    <property type="match status" value="1"/>
</dbReference>
<dbReference type="EMBL" id="JAEUBE010000352">
    <property type="protein sequence ID" value="KAH3664056.1"/>
    <property type="molecule type" value="Genomic_DNA"/>
</dbReference>
<gene>
    <name evidence="2" type="ORF">OGAPHI_004770</name>
</gene>
<dbReference type="PANTHER" id="PTHR13832:SF589">
    <property type="entry name" value="[PYRUVATE DEHYDROGENASE [ACETYL-TRANSFERRING]]-PHOSPHATASE 2, MITOCHONDRIAL"/>
    <property type="match status" value="1"/>
</dbReference>
<protein>
    <recommendedName>
        <fullName evidence="1">PPM-type phosphatase domain-containing protein</fullName>
    </recommendedName>
</protein>
<evidence type="ECO:0000259" key="1">
    <source>
        <dbReference type="PROSITE" id="PS51746"/>
    </source>
</evidence>
<proteinExistence type="predicted"/>
<reference evidence="2" key="1">
    <citation type="journal article" date="2021" name="Open Biol.">
        <title>Shared evolutionary footprints suggest mitochondrial oxidative damage underlies multiple complex I losses in fungi.</title>
        <authorList>
            <person name="Schikora-Tamarit M.A."/>
            <person name="Marcet-Houben M."/>
            <person name="Nosek J."/>
            <person name="Gabaldon T."/>
        </authorList>
    </citation>
    <scope>NUCLEOTIDE SEQUENCE</scope>
    <source>
        <strain evidence="2">CBS6075</strain>
    </source>
</reference>
<dbReference type="InterPro" id="IPR015655">
    <property type="entry name" value="PP2C"/>
</dbReference>
<comment type="caution">
    <text evidence="2">The sequence shown here is derived from an EMBL/GenBank/DDBJ whole genome shotgun (WGS) entry which is preliminary data.</text>
</comment>
<dbReference type="GO" id="GO:0004722">
    <property type="term" value="F:protein serine/threonine phosphatase activity"/>
    <property type="evidence" value="ECO:0007669"/>
    <property type="project" value="InterPro"/>
</dbReference>
<dbReference type="Pfam" id="PF00481">
    <property type="entry name" value="PP2C"/>
    <property type="match status" value="2"/>
</dbReference>
<keyword evidence="3" id="KW-1185">Reference proteome</keyword>
<dbReference type="InterPro" id="IPR001932">
    <property type="entry name" value="PPM-type_phosphatase-like_dom"/>
</dbReference>
<evidence type="ECO:0000313" key="3">
    <source>
        <dbReference type="Proteomes" id="UP000769157"/>
    </source>
</evidence>
<dbReference type="OrthoDB" id="416093at2759"/>
<dbReference type="SUPFAM" id="SSF81606">
    <property type="entry name" value="PP2C-like"/>
    <property type="match status" value="1"/>
</dbReference>
<name>A0A9P8T3Q5_9ASCO</name>
<dbReference type="Gene3D" id="3.60.40.10">
    <property type="entry name" value="PPM-type phosphatase domain"/>
    <property type="match status" value="1"/>
</dbReference>
<dbReference type="PANTHER" id="PTHR13832">
    <property type="entry name" value="PROTEIN PHOSPHATASE 2C"/>
    <property type="match status" value="1"/>
</dbReference>
<dbReference type="RefSeq" id="XP_046060336.1">
    <property type="nucleotide sequence ID" value="XM_046205884.1"/>
</dbReference>
<feature type="domain" description="PPM-type phosphatase" evidence="1">
    <location>
        <begin position="55"/>
        <end position="470"/>
    </location>
</feature>
<dbReference type="PROSITE" id="PS51746">
    <property type="entry name" value="PPM_2"/>
    <property type="match status" value="1"/>
</dbReference>
<dbReference type="Proteomes" id="UP000769157">
    <property type="component" value="Unassembled WGS sequence"/>
</dbReference>
<organism evidence="2 3">
    <name type="scientific">Ogataea philodendri</name>
    <dbReference type="NCBI Taxonomy" id="1378263"/>
    <lineage>
        <taxon>Eukaryota</taxon>
        <taxon>Fungi</taxon>
        <taxon>Dikarya</taxon>
        <taxon>Ascomycota</taxon>
        <taxon>Saccharomycotina</taxon>
        <taxon>Pichiomycetes</taxon>
        <taxon>Pichiales</taxon>
        <taxon>Pichiaceae</taxon>
        <taxon>Ogataea</taxon>
    </lineage>
</organism>
<reference evidence="2" key="2">
    <citation type="submission" date="2021-01" db="EMBL/GenBank/DDBJ databases">
        <authorList>
            <person name="Schikora-Tamarit M.A."/>
        </authorList>
    </citation>
    <scope>NUCLEOTIDE SEQUENCE</scope>
    <source>
        <strain evidence="2">CBS6075</strain>
    </source>
</reference>
<dbReference type="GeneID" id="70236735"/>
<dbReference type="InterPro" id="IPR036457">
    <property type="entry name" value="PPM-type-like_dom_sf"/>
</dbReference>
<dbReference type="AlphaFoldDB" id="A0A9P8T3Q5"/>